<dbReference type="AlphaFoldDB" id="A0A9W8B2Q4"/>
<comment type="caution">
    <text evidence="9">The sequence shown here is derived from an EMBL/GenBank/DDBJ whole genome shotgun (WGS) entry which is preliminary data.</text>
</comment>
<evidence type="ECO:0000256" key="3">
    <source>
        <dbReference type="ARBA" id="ARBA00023242"/>
    </source>
</evidence>
<evidence type="ECO:0000256" key="5">
    <source>
        <dbReference type="ARBA" id="ARBA00033464"/>
    </source>
</evidence>
<dbReference type="InterPro" id="IPR041195">
    <property type="entry name" value="Rnh202_N"/>
</dbReference>
<dbReference type="CDD" id="cd09270">
    <property type="entry name" value="RNase_H2-B"/>
    <property type="match status" value="1"/>
</dbReference>
<evidence type="ECO:0000259" key="8">
    <source>
        <dbReference type="Pfam" id="PF17745"/>
    </source>
</evidence>
<comment type="function">
    <text evidence="4">Non catalytic subunit of RNase H2, an endonuclease that specifically degrades the RNA of RNA:DNA hybrids. Participates in DNA replication, possibly by mediating the removal of lagging-strand Okazaki fragment RNA primers during DNA replication. Mediates the excision of single ribonucleotides from DNA:RNA duplexes.</text>
</comment>
<evidence type="ECO:0000256" key="2">
    <source>
        <dbReference type="ARBA" id="ARBA00019062"/>
    </source>
</evidence>
<comment type="subcellular location">
    <subcellularLocation>
        <location evidence="1">Nucleus</location>
    </subcellularLocation>
</comment>
<dbReference type="PANTHER" id="PTHR13383:SF11">
    <property type="entry name" value="RIBONUCLEASE H2 SUBUNIT B"/>
    <property type="match status" value="1"/>
</dbReference>
<sequence length="295" mass="33634">MAHNAPPYVCILPQDSNPAHRSNTEYQTLTLPHPVTGQPQLYYWNQTVLCELKLVDFDHERSWFAGNSVVSDGSMHLLTPVDCLFVLLPILQANNQKRDGFNGVYMLLDDLLECDSFPDIYSLRTWPCLATQLELICDTKRITDSEMVYRLNESRALTWLCRKVDQTIDKLANAPELQSVSQNIFFLHNEHSPNATDEKRRVIVDMMGEYLNNEWLERLLASYGGFDQLEHIDRAGRTNSLALDSPEDYMTSRPHPASETPDSPAKKPKLTMAARSLAKANTKGMKSMMSYFSKK</sequence>
<dbReference type="PANTHER" id="PTHR13383">
    <property type="entry name" value="RIBONUCLEASE H2 SUBUNIT B"/>
    <property type="match status" value="1"/>
</dbReference>
<accession>A0A9W8B2Q4</accession>
<evidence type="ECO:0000313" key="10">
    <source>
        <dbReference type="Proteomes" id="UP001151582"/>
    </source>
</evidence>
<dbReference type="GO" id="GO:0032299">
    <property type="term" value="C:ribonuclease H2 complex"/>
    <property type="evidence" value="ECO:0007669"/>
    <property type="project" value="InterPro"/>
</dbReference>
<dbReference type="Gene3D" id="2.20.25.530">
    <property type="match status" value="1"/>
</dbReference>
<dbReference type="Proteomes" id="UP001151582">
    <property type="component" value="Unassembled WGS sequence"/>
</dbReference>
<feature type="region of interest" description="Disordered" evidence="6">
    <location>
        <begin position="238"/>
        <end position="270"/>
    </location>
</feature>
<evidence type="ECO:0000256" key="4">
    <source>
        <dbReference type="ARBA" id="ARBA00024778"/>
    </source>
</evidence>
<dbReference type="GO" id="GO:0006401">
    <property type="term" value="P:RNA catabolic process"/>
    <property type="evidence" value="ECO:0007669"/>
    <property type="project" value="TreeGrafter"/>
</dbReference>
<evidence type="ECO:0000256" key="6">
    <source>
        <dbReference type="SAM" id="MobiDB-lite"/>
    </source>
</evidence>
<dbReference type="Gene3D" id="1.10.20.120">
    <property type="match status" value="1"/>
</dbReference>
<dbReference type="Pfam" id="PF17745">
    <property type="entry name" value="Ydr279_N"/>
    <property type="match status" value="1"/>
</dbReference>
<feature type="domain" description="Rnh202 triple barrel" evidence="8">
    <location>
        <begin position="11"/>
        <end position="82"/>
    </location>
</feature>
<keyword evidence="10" id="KW-1185">Reference proteome</keyword>
<dbReference type="Pfam" id="PF09468">
    <property type="entry name" value="RNase_H2-Ydr279"/>
    <property type="match status" value="1"/>
</dbReference>
<reference evidence="9" key="1">
    <citation type="submission" date="2022-07" db="EMBL/GenBank/DDBJ databases">
        <title>Phylogenomic reconstructions and comparative analyses of Kickxellomycotina fungi.</title>
        <authorList>
            <person name="Reynolds N.K."/>
            <person name="Stajich J.E."/>
            <person name="Barry K."/>
            <person name="Grigoriev I.V."/>
            <person name="Crous P."/>
            <person name="Smith M.E."/>
        </authorList>
    </citation>
    <scope>NUCLEOTIDE SEQUENCE</scope>
    <source>
        <strain evidence="9">RSA 567</strain>
    </source>
</reference>
<dbReference type="OrthoDB" id="29098at2759"/>
<dbReference type="InterPro" id="IPR040456">
    <property type="entry name" value="RNase_H2_suB"/>
</dbReference>
<gene>
    <name evidence="9" type="ORF">H4R34_002456</name>
</gene>
<evidence type="ECO:0000313" key="9">
    <source>
        <dbReference type="EMBL" id="KAJ1980422.1"/>
    </source>
</evidence>
<keyword evidence="3" id="KW-0539">Nucleus</keyword>
<protein>
    <recommendedName>
        <fullName evidence="2">Ribonuclease H2 subunit B</fullName>
    </recommendedName>
    <alternativeName>
        <fullName evidence="5">Ribonuclease HI subunit B</fullName>
    </alternativeName>
</protein>
<name>A0A9W8B2Q4_9FUNG</name>
<dbReference type="InterPro" id="IPR019024">
    <property type="entry name" value="RNase_H2_suB_wHTH"/>
</dbReference>
<evidence type="ECO:0000256" key="1">
    <source>
        <dbReference type="ARBA" id="ARBA00004123"/>
    </source>
</evidence>
<feature type="domain" description="Ribonuclease H2 subunit B wHTH" evidence="7">
    <location>
        <begin position="85"/>
        <end position="184"/>
    </location>
</feature>
<dbReference type="GO" id="GO:0005654">
    <property type="term" value="C:nucleoplasm"/>
    <property type="evidence" value="ECO:0007669"/>
    <property type="project" value="TreeGrafter"/>
</dbReference>
<proteinExistence type="predicted"/>
<dbReference type="EMBL" id="JANBQB010000169">
    <property type="protein sequence ID" value="KAJ1980422.1"/>
    <property type="molecule type" value="Genomic_DNA"/>
</dbReference>
<organism evidence="9 10">
    <name type="scientific">Dimargaris verticillata</name>
    <dbReference type="NCBI Taxonomy" id="2761393"/>
    <lineage>
        <taxon>Eukaryota</taxon>
        <taxon>Fungi</taxon>
        <taxon>Fungi incertae sedis</taxon>
        <taxon>Zoopagomycota</taxon>
        <taxon>Kickxellomycotina</taxon>
        <taxon>Dimargaritomycetes</taxon>
        <taxon>Dimargaritales</taxon>
        <taxon>Dimargaritaceae</taxon>
        <taxon>Dimargaris</taxon>
    </lineage>
</organism>
<evidence type="ECO:0000259" key="7">
    <source>
        <dbReference type="Pfam" id="PF09468"/>
    </source>
</evidence>